<proteinExistence type="predicted"/>
<dbReference type="PANTHER" id="PTHR34072:SF59">
    <property type="entry name" value="CCHC-TYPE INTEGRASE"/>
    <property type="match status" value="1"/>
</dbReference>
<keyword evidence="2" id="KW-0548">Nucleotidyltransferase</keyword>
<keyword evidence="7" id="KW-0862">Zinc</keyword>
<dbReference type="GO" id="GO:0016787">
    <property type="term" value="F:hydrolase activity"/>
    <property type="evidence" value="ECO:0007669"/>
    <property type="project" value="UniProtKB-KW"/>
</dbReference>
<feature type="compositionally biased region" description="Polar residues" evidence="8">
    <location>
        <begin position="188"/>
        <end position="204"/>
    </location>
</feature>
<dbReference type="Pfam" id="PF17917">
    <property type="entry name" value="RT_RNaseH"/>
    <property type="match status" value="1"/>
</dbReference>
<dbReference type="EMBL" id="BJWL01000005">
    <property type="protein sequence ID" value="GFY87122.1"/>
    <property type="molecule type" value="Genomic_DNA"/>
</dbReference>
<dbReference type="GO" id="GO:0003676">
    <property type="term" value="F:nucleic acid binding"/>
    <property type="evidence" value="ECO:0007669"/>
    <property type="project" value="InterPro"/>
</dbReference>
<dbReference type="AlphaFoldDB" id="A0A7J0ELE2"/>
<dbReference type="PANTHER" id="PTHR34072">
    <property type="entry name" value="ENZYMATIC POLYPROTEIN-RELATED"/>
    <property type="match status" value="1"/>
</dbReference>
<evidence type="ECO:0000256" key="5">
    <source>
        <dbReference type="ARBA" id="ARBA00022801"/>
    </source>
</evidence>
<dbReference type="OrthoDB" id="851428at2759"/>
<dbReference type="GO" id="GO:0008270">
    <property type="term" value="F:zinc ion binding"/>
    <property type="evidence" value="ECO:0007669"/>
    <property type="project" value="UniProtKB-KW"/>
</dbReference>
<keyword evidence="7" id="KW-0479">Metal-binding</keyword>
<evidence type="ECO:0000256" key="3">
    <source>
        <dbReference type="ARBA" id="ARBA00022722"/>
    </source>
</evidence>
<dbReference type="CDD" id="cd09274">
    <property type="entry name" value="RNase_HI_RT_Ty3"/>
    <property type="match status" value="1"/>
</dbReference>
<dbReference type="Pfam" id="PF00098">
    <property type="entry name" value="zf-CCHC"/>
    <property type="match status" value="1"/>
</dbReference>
<keyword evidence="6" id="KW-0695">RNA-directed DNA polymerase</keyword>
<keyword evidence="5" id="KW-0378">Hydrolase</keyword>
<dbReference type="SMART" id="SM00343">
    <property type="entry name" value="ZnF_C2HC"/>
    <property type="match status" value="1"/>
</dbReference>
<gene>
    <name evidence="11" type="ORF">Acr_05g0007610</name>
</gene>
<dbReference type="InterPro" id="IPR001878">
    <property type="entry name" value="Znf_CCHC"/>
</dbReference>
<dbReference type="InterPro" id="IPR036397">
    <property type="entry name" value="RNaseH_sf"/>
</dbReference>
<keyword evidence="4" id="KW-0255">Endonuclease</keyword>
<reference evidence="11 12" key="1">
    <citation type="submission" date="2019-07" db="EMBL/GenBank/DDBJ databases">
        <title>De Novo Assembly of kiwifruit Actinidia rufa.</title>
        <authorList>
            <person name="Sugita-Konishi S."/>
            <person name="Sato K."/>
            <person name="Mori E."/>
            <person name="Abe Y."/>
            <person name="Kisaki G."/>
            <person name="Hamano K."/>
            <person name="Suezawa K."/>
            <person name="Otani M."/>
            <person name="Fukuda T."/>
            <person name="Manabe T."/>
            <person name="Gomi K."/>
            <person name="Tabuchi M."/>
            <person name="Akimitsu K."/>
            <person name="Kataoka I."/>
        </authorList>
    </citation>
    <scope>NUCLEOTIDE SEQUENCE [LARGE SCALE GENOMIC DNA]</scope>
    <source>
        <strain evidence="12">cv. Fuchu</strain>
    </source>
</reference>
<dbReference type="GO" id="GO:0015074">
    <property type="term" value="P:DNA integration"/>
    <property type="evidence" value="ECO:0007669"/>
    <property type="project" value="InterPro"/>
</dbReference>
<feature type="compositionally biased region" description="Polar residues" evidence="8">
    <location>
        <begin position="169"/>
        <end position="178"/>
    </location>
</feature>
<name>A0A7J0ELE2_9ERIC</name>
<dbReference type="InterPro" id="IPR001584">
    <property type="entry name" value="Integrase_cat-core"/>
</dbReference>
<dbReference type="SUPFAM" id="SSF56672">
    <property type="entry name" value="DNA/RNA polymerases"/>
    <property type="match status" value="1"/>
</dbReference>
<comment type="caution">
    <text evidence="11">The sequence shown here is derived from an EMBL/GenBank/DDBJ whole genome shotgun (WGS) entry which is preliminary data.</text>
</comment>
<evidence type="ECO:0000256" key="6">
    <source>
        <dbReference type="ARBA" id="ARBA00022918"/>
    </source>
</evidence>
<dbReference type="InterPro" id="IPR012337">
    <property type="entry name" value="RNaseH-like_sf"/>
</dbReference>
<keyword evidence="3" id="KW-0540">Nuclease</keyword>
<evidence type="ECO:0000256" key="8">
    <source>
        <dbReference type="SAM" id="MobiDB-lite"/>
    </source>
</evidence>
<evidence type="ECO:0000259" key="9">
    <source>
        <dbReference type="PROSITE" id="PS50158"/>
    </source>
</evidence>
<evidence type="ECO:0000313" key="12">
    <source>
        <dbReference type="Proteomes" id="UP000585474"/>
    </source>
</evidence>
<feature type="region of interest" description="Disordered" evidence="8">
    <location>
        <begin position="164"/>
        <end position="206"/>
    </location>
</feature>
<sequence>MPRARAMPRTTIKQFQQLKPLTFYGTPNPMAAESWLLGIERWQLKKPLELLWLWPRFLEVFNEEYFPEMVRDQKVQEFLNLKQGNMIVVEYNAKFIELSRYAPRIVSTESRKARRFEAGLRWNIKNKVDILRLPTHQEVLHTAFIAEESLNEMSQFCENRKKRIGGNMSRGQSLKRQISGSSSGNSSAQQRNVVSQGSSGSNELPTYPICQKKHRSECRMGTRACYGCGQEGHQVRDCSTRNRIQRAGTSASASIHDASHRGLGCVLMQHGKVIDYASRQLRPHERNYPTHDLELATVVFALKIWRHYLYGVTCEIFTDHKSLKYLFTQKELNMRQRRWLELIKDYDILIQYHPSKANVVANALSQKSTVNLACLVTPQTPLFVELERAEIEVVAPDTNAMLTTMIAQPTLMEIVKQRQPEDPYLWKVYEEILVNPKPDFTLQDKALRTSKASRIIAITTNTGMEMDGQSERTIQTLEDMLRLCVLDFQGNWEMHLPLVEFAYNNSFHASIGMAPYEALYGRKCRSPFCWTEVGERQMLGPEIVQLTTDKIKVIQQRDFKLHRVAKRAMQMFGDETWSLKKGTTCFWKYLLSRG</sequence>
<dbReference type="InterPro" id="IPR041373">
    <property type="entry name" value="RT_RNaseH"/>
</dbReference>
<evidence type="ECO:0008006" key="13">
    <source>
        <dbReference type="Google" id="ProtNLM"/>
    </source>
</evidence>
<keyword evidence="7" id="KW-0863">Zinc-finger</keyword>
<evidence type="ECO:0000256" key="1">
    <source>
        <dbReference type="ARBA" id="ARBA00022679"/>
    </source>
</evidence>
<dbReference type="InterPro" id="IPR005162">
    <property type="entry name" value="Retrotrans_gag_dom"/>
</dbReference>
<feature type="domain" description="Integrase catalytic" evidence="10">
    <location>
        <begin position="350"/>
        <end position="523"/>
    </location>
</feature>
<dbReference type="SUPFAM" id="SSF53098">
    <property type="entry name" value="Ribonuclease H-like"/>
    <property type="match status" value="1"/>
</dbReference>
<keyword evidence="12" id="KW-1185">Reference proteome</keyword>
<feature type="domain" description="CCHC-type" evidence="9">
    <location>
        <begin position="225"/>
        <end position="238"/>
    </location>
</feature>
<dbReference type="Gene3D" id="4.10.60.10">
    <property type="entry name" value="Zinc finger, CCHC-type"/>
    <property type="match status" value="1"/>
</dbReference>
<organism evidence="11 12">
    <name type="scientific">Actinidia rufa</name>
    <dbReference type="NCBI Taxonomy" id="165716"/>
    <lineage>
        <taxon>Eukaryota</taxon>
        <taxon>Viridiplantae</taxon>
        <taxon>Streptophyta</taxon>
        <taxon>Embryophyta</taxon>
        <taxon>Tracheophyta</taxon>
        <taxon>Spermatophyta</taxon>
        <taxon>Magnoliopsida</taxon>
        <taxon>eudicotyledons</taxon>
        <taxon>Gunneridae</taxon>
        <taxon>Pentapetalae</taxon>
        <taxon>asterids</taxon>
        <taxon>Ericales</taxon>
        <taxon>Actinidiaceae</taxon>
        <taxon>Actinidia</taxon>
    </lineage>
</organism>
<dbReference type="GO" id="GO:0004519">
    <property type="term" value="F:endonuclease activity"/>
    <property type="evidence" value="ECO:0007669"/>
    <property type="project" value="UniProtKB-KW"/>
</dbReference>
<evidence type="ECO:0000256" key="4">
    <source>
        <dbReference type="ARBA" id="ARBA00022759"/>
    </source>
</evidence>
<dbReference type="InterPro" id="IPR043502">
    <property type="entry name" value="DNA/RNA_pol_sf"/>
</dbReference>
<protein>
    <recommendedName>
        <fullName evidence="13">CCHC-type domain-containing protein</fullName>
    </recommendedName>
</protein>
<keyword evidence="1" id="KW-0808">Transferase</keyword>
<dbReference type="Pfam" id="PF03732">
    <property type="entry name" value="Retrotrans_gag"/>
    <property type="match status" value="1"/>
</dbReference>
<evidence type="ECO:0000313" key="11">
    <source>
        <dbReference type="EMBL" id="GFY87122.1"/>
    </source>
</evidence>
<dbReference type="PROSITE" id="PS50158">
    <property type="entry name" value="ZF_CCHC"/>
    <property type="match status" value="1"/>
</dbReference>
<dbReference type="GO" id="GO:0003964">
    <property type="term" value="F:RNA-directed DNA polymerase activity"/>
    <property type="evidence" value="ECO:0007669"/>
    <property type="project" value="UniProtKB-KW"/>
</dbReference>
<dbReference type="PROSITE" id="PS50994">
    <property type="entry name" value="INTEGRASE"/>
    <property type="match status" value="1"/>
</dbReference>
<evidence type="ECO:0000256" key="2">
    <source>
        <dbReference type="ARBA" id="ARBA00022695"/>
    </source>
</evidence>
<dbReference type="Proteomes" id="UP000585474">
    <property type="component" value="Unassembled WGS sequence"/>
</dbReference>
<evidence type="ECO:0000256" key="7">
    <source>
        <dbReference type="PROSITE-ProRule" id="PRU00047"/>
    </source>
</evidence>
<accession>A0A7J0ELE2</accession>
<dbReference type="Gene3D" id="3.30.420.10">
    <property type="entry name" value="Ribonuclease H-like superfamily/Ribonuclease H"/>
    <property type="match status" value="1"/>
</dbReference>
<evidence type="ECO:0000259" key="10">
    <source>
        <dbReference type="PROSITE" id="PS50994"/>
    </source>
</evidence>